<dbReference type="Pfam" id="PF00293">
    <property type="entry name" value="NUDIX"/>
    <property type="match status" value="1"/>
</dbReference>
<dbReference type="GO" id="GO:0016462">
    <property type="term" value="F:pyrophosphatase activity"/>
    <property type="evidence" value="ECO:0007669"/>
    <property type="project" value="UniProtKB-ARBA"/>
</dbReference>
<sequence length="174" mass="19907">MEKWIDRKEIYQGTVFSVQTGKVELDDGIITHREVVRHRGGVAIVPVLDDSIIFVRQYRIAIEREILEIPAGLIEKGEPPEAAARRELREETGFEAGTLLPGPQCYASCGYTDEKFHLYLALDLKKAVRKLDFDERLEEVILPLEEVERRIAEGEFEDAKTLIGLYTFFRLRGG</sequence>
<dbReference type="Gene3D" id="3.90.79.10">
    <property type="entry name" value="Nucleoside Triphosphate Pyrophosphohydrolase"/>
    <property type="match status" value="1"/>
</dbReference>
<dbReference type="InterPro" id="IPR020476">
    <property type="entry name" value="Nudix_hydrolase"/>
</dbReference>
<dbReference type="PRINTS" id="PR00502">
    <property type="entry name" value="NUDIXFAMILY"/>
</dbReference>
<proteinExistence type="inferred from homology"/>
<dbReference type="GO" id="GO:0006753">
    <property type="term" value="P:nucleoside phosphate metabolic process"/>
    <property type="evidence" value="ECO:0007669"/>
    <property type="project" value="TreeGrafter"/>
</dbReference>
<evidence type="ECO:0000256" key="2">
    <source>
        <dbReference type="ARBA" id="ARBA00001946"/>
    </source>
</evidence>
<protein>
    <recommendedName>
        <fullName evidence="4">GDP-mannose pyrophosphatase</fullName>
    </recommendedName>
    <alternativeName>
        <fullName evidence="6">GDP-mannose hydrolase</fullName>
    </alternativeName>
    <alternativeName>
        <fullName evidence="7">GDPMK</fullName>
    </alternativeName>
</protein>
<dbReference type="EMBL" id="CAADEX010000105">
    <property type="protein sequence ID" value="VFJ61920.1"/>
    <property type="molecule type" value="Genomic_DNA"/>
</dbReference>
<dbReference type="PANTHER" id="PTHR11839:SF18">
    <property type="entry name" value="NUDIX HYDROLASE DOMAIN-CONTAINING PROTEIN"/>
    <property type="match status" value="1"/>
</dbReference>
<dbReference type="GO" id="GO:0005829">
    <property type="term" value="C:cytosol"/>
    <property type="evidence" value="ECO:0007669"/>
    <property type="project" value="TreeGrafter"/>
</dbReference>
<gene>
    <name evidence="10" type="ORF">BECKDK2373B_GA0170837_110510</name>
</gene>
<name>A0A450T632_9GAMM</name>
<dbReference type="InterPro" id="IPR000086">
    <property type="entry name" value="NUDIX_hydrolase_dom"/>
</dbReference>
<evidence type="ECO:0000256" key="4">
    <source>
        <dbReference type="ARBA" id="ARBA00016377"/>
    </source>
</evidence>
<comment type="similarity">
    <text evidence="3">Belongs to the Nudix hydrolase family. NudK subfamily.</text>
</comment>
<organism evidence="10">
    <name type="scientific">Candidatus Kentrum sp. DK</name>
    <dbReference type="NCBI Taxonomy" id="2126562"/>
    <lineage>
        <taxon>Bacteria</taxon>
        <taxon>Pseudomonadati</taxon>
        <taxon>Pseudomonadota</taxon>
        <taxon>Gammaproteobacteria</taxon>
        <taxon>Candidatus Kentrum</taxon>
    </lineage>
</organism>
<dbReference type="CDD" id="cd03424">
    <property type="entry name" value="NUDIX_ADPRase_Nudt5_UGPPase_Nudt14"/>
    <property type="match status" value="1"/>
</dbReference>
<evidence type="ECO:0000256" key="1">
    <source>
        <dbReference type="ARBA" id="ARBA00000847"/>
    </source>
</evidence>
<evidence type="ECO:0000256" key="7">
    <source>
        <dbReference type="ARBA" id="ARBA00032272"/>
    </source>
</evidence>
<dbReference type="GO" id="GO:0019693">
    <property type="term" value="P:ribose phosphate metabolic process"/>
    <property type="evidence" value="ECO:0007669"/>
    <property type="project" value="TreeGrafter"/>
</dbReference>
<dbReference type="PROSITE" id="PS51462">
    <property type="entry name" value="NUDIX"/>
    <property type="match status" value="1"/>
</dbReference>
<dbReference type="InterPro" id="IPR015797">
    <property type="entry name" value="NUDIX_hydrolase-like_dom_sf"/>
</dbReference>
<evidence type="ECO:0000259" key="9">
    <source>
        <dbReference type="PROSITE" id="PS51462"/>
    </source>
</evidence>
<comment type="cofactor">
    <cofactor evidence="2">
        <name>Mg(2+)</name>
        <dbReference type="ChEBI" id="CHEBI:18420"/>
    </cofactor>
</comment>
<evidence type="ECO:0000256" key="3">
    <source>
        <dbReference type="ARBA" id="ARBA00007275"/>
    </source>
</evidence>
<dbReference type="InterPro" id="IPR020084">
    <property type="entry name" value="NUDIX_hydrolase_CS"/>
</dbReference>
<dbReference type="SUPFAM" id="SSF55811">
    <property type="entry name" value="Nudix"/>
    <property type="match status" value="1"/>
</dbReference>
<evidence type="ECO:0000256" key="5">
    <source>
        <dbReference type="ARBA" id="ARBA00022801"/>
    </source>
</evidence>
<evidence type="ECO:0000256" key="8">
    <source>
        <dbReference type="RuleBase" id="RU003476"/>
    </source>
</evidence>
<reference evidence="10" key="1">
    <citation type="submission" date="2019-02" db="EMBL/GenBank/DDBJ databases">
        <authorList>
            <person name="Gruber-Vodicka R. H."/>
            <person name="Seah K. B. B."/>
        </authorList>
    </citation>
    <scope>NUCLEOTIDE SEQUENCE</scope>
    <source>
        <strain evidence="10">BECK_DK47</strain>
    </source>
</reference>
<dbReference type="PROSITE" id="PS00893">
    <property type="entry name" value="NUDIX_BOX"/>
    <property type="match status" value="1"/>
</dbReference>
<accession>A0A450T632</accession>
<dbReference type="PANTHER" id="PTHR11839">
    <property type="entry name" value="UDP/ADP-SUGAR PYROPHOSPHATASE"/>
    <property type="match status" value="1"/>
</dbReference>
<feature type="domain" description="Nudix hydrolase" evidence="9">
    <location>
        <begin position="37"/>
        <end position="164"/>
    </location>
</feature>
<comment type="catalytic activity">
    <reaction evidence="1">
        <text>GDP-alpha-D-mannose + H2O = alpha-D-mannose 1-phosphate + GMP + 2 H(+)</text>
        <dbReference type="Rhea" id="RHEA:27978"/>
        <dbReference type="ChEBI" id="CHEBI:15377"/>
        <dbReference type="ChEBI" id="CHEBI:15378"/>
        <dbReference type="ChEBI" id="CHEBI:57527"/>
        <dbReference type="ChEBI" id="CHEBI:58115"/>
        <dbReference type="ChEBI" id="CHEBI:58409"/>
    </reaction>
</comment>
<keyword evidence="5 8" id="KW-0378">Hydrolase</keyword>
<evidence type="ECO:0000313" key="10">
    <source>
        <dbReference type="EMBL" id="VFJ61920.1"/>
    </source>
</evidence>
<evidence type="ECO:0000256" key="6">
    <source>
        <dbReference type="ARBA" id="ARBA00032162"/>
    </source>
</evidence>
<dbReference type="AlphaFoldDB" id="A0A450T632"/>